<evidence type="ECO:0000256" key="3">
    <source>
        <dbReference type="ARBA" id="ARBA00017473"/>
    </source>
</evidence>
<dbReference type="AlphaFoldDB" id="A0A318SRT4"/>
<keyword evidence="5 10" id="KW-0547">Nucleotide-binding</keyword>
<evidence type="ECO:0000313" key="14">
    <source>
        <dbReference type="Proteomes" id="UP000248311"/>
    </source>
</evidence>
<dbReference type="Gene3D" id="3.30.70.890">
    <property type="entry name" value="GHMP kinase, C-terminal domain"/>
    <property type="match status" value="1"/>
</dbReference>
<keyword evidence="14" id="KW-1185">Reference proteome</keyword>
<feature type="binding site" evidence="10">
    <location>
        <begin position="96"/>
        <end position="106"/>
    </location>
    <ligand>
        <name>ATP</name>
        <dbReference type="ChEBI" id="CHEBI:30616"/>
    </ligand>
</feature>
<dbReference type="GO" id="GO:0050515">
    <property type="term" value="F:4-(cytidine 5'-diphospho)-2-C-methyl-D-erythritol kinase activity"/>
    <property type="evidence" value="ECO:0007669"/>
    <property type="project" value="UniProtKB-UniRule"/>
</dbReference>
<accession>A0A318SRT4</accession>
<dbReference type="InterPro" id="IPR013750">
    <property type="entry name" value="GHMP_kinase_C_dom"/>
</dbReference>
<evidence type="ECO:0000256" key="1">
    <source>
        <dbReference type="ARBA" id="ARBA00009684"/>
    </source>
</evidence>
<feature type="domain" description="GHMP kinase C-terminal" evidence="12">
    <location>
        <begin position="208"/>
        <end position="268"/>
    </location>
</feature>
<proteinExistence type="inferred from homology"/>
<reference evidence="13 14" key="1">
    <citation type="submission" date="2018-06" db="EMBL/GenBank/DDBJ databases">
        <title>Genomic Encyclopedia of Type Strains, Phase III (KMG-III): the genomes of soil and plant-associated and newly described type strains.</title>
        <authorList>
            <person name="Whitman W."/>
        </authorList>
    </citation>
    <scope>NUCLEOTIDE SEQUENCE [LARGE SCALE GENOMIC DNA]</scope>
    <source>
        <strain evidence="13 14">CECT 9025</strain>
    </source>
</reference>
<dbReference type="Pfam" id="PF00288">
    <property type="entry name" value="GHMP_kinases_N"/>
    <property type="match status" value="1"/>
</dbReference>
<dbReference type="InterPro" id="IPR020568">
    <property type="entry name" value="Ribosomal_Su5_D2-typ_SF"/>
</dbReference>
<comment type="similarity">
    <text evidence="1 10">Belongs to the GHMP kinase family. IspE subfamily.</text>
</comment>
<dbReference type="GO" id="GO:0019288">
    <property type="term" value="P:isopentenyl diphosphate biosynthetic process, methylerythritol 4-phosphate pathway"/>
    <property type="evidence" value="ECO:0007669"/>
    <property type="project" value="UniProtKB-UniRule"/>
</dbReference>
<feature type="active site" evidence="10">
    <location>
        <position position="11"/>
    </location>
</feature>
<keyword evidence="7 10" id="KW-0067">ATP-binding</keyword>
<dbReference type="UniPathway" id="UPA00056">
    <property type="reaction ID" value="UER00094"/>
</dbReference>
<evidence type="ECO:0000256" key="4">
    <source>
        <dbReference type="ARBA" id="ARBA00022679"/>
    </source>
</evidence>
<dbReference type="PANTHER" id="PTHR43527:SF2">
    <property type="entry name" value="4-DIPHOSPHOCYTIDYL-2-C-METHYL-D-ERYTHRITOL KINASE, CHLOROPLASTIC"/>
    <property type="match status" value="1"/>
</dbReference>
<dbReference type="SUPFAM" id="SSF55060">
    <property type="entry name" value="GHMP Kinase, C-terminal domain"/>
    <property type="match status" value="1"/>
</dbReference>
<organism evidence="13 14">
    <name type="scientific">Pseudoroseicyclus aestuarii</name>
    <dbReference type="NCBI Taxonomy" id="1795041"/>
    <lineage>
        <taxon>Bacteria</taxon>
        <taxon>Pseudomonadati</taxon>
        <taxon>Pseudomonadota</taxon>
        <taxon>Alphaproteobacteria</taxon>
        <taxon>Rhodobacterales</taxon>
        <taxon>Paracoccaceae</taxon>
        <taxon>Pseudoroseicyclus</taxon>
    </lineage>
</organism>
<gene>
    <name evidence="10" type="primary">ispE</name>
    <name evidence="13" type="ORF">DFP88_102454</name>
</gene>
<dbReference type="InterPro" id="IPR006204">
    <property type="entry name" value="GHMP_kinase_N_dom"/>
</dbReference>
<dbReference type="GO" id="GO:0005524">
    <property type="term" value="F:ATP binding"/>
    <property type="evidence" value="ECO:0007669"/>
    <property type="project" value="UniProtKB-UniRule"/>
</dbReference>
<comment type="function">
    <text evidence="10">Catalyzes the phosphorylation of the position 2 hydroxy group of 4-diphosphocytidyl-2C-methyl-D-erythritol.</text>
</comment>
<dbReference type="HAMAP" id="MF_00061">
    <property type="entry name" value="IspE"/>
    <property type="match status" value="1"/>
</dbReference>
<keyword evidence="8 10" id="KW-0414">Isoprene biosynthesis</keyword>
<dbReference type="Proteomes" id="UP000248311">
    <property type="component" value="Unassembled WGS sequence"/>
</dbReference>
<dbReference type="NCBIfam" id="NF011202">
    <property type="entry name" value="PRK14608.1"/>
    <property type="match status" value="1"/>
</dbReference>
<dbReference type="InterPro" id="IPR036554">
    <property type="entry name" value="GHMP_kinase_C_sf"/>
</dbReference>
<dbReference type="InterPro" id="IPR004424">
    <property type="entry name" value="IspE"/>
</dbReference>
<comment type="caution">
    <text evidence="13">The sequence shown here is derived from an EMBL/GenBank/DDBJ whole genome shotgun (WGS) entry which is preliminary data.</text>
</comment>
<dbReference type="GO" id="GO:0016114">
    <property type="term" value="P:terpenoid biosynthetic process"/>
    <property type="evidence" value="ECO:0007669"/>
    <property type="project" value="UniProtKB-UniRule"/>
</dbReference>
<evidence type="ECO:0000313" key="13">
    <source>
        <dbReference type="EMBL" id="PYE84651.1"/>
    </source>
</evidence>
<protein>
    <recommendedName>
        <fullName evidence="3 10">4-diphosphocytidyl-2-C-methyl-D-erythritol kinase</fullName>
        <shortName evidence="10">CMK</shortName>
        <ecNumber evidence="2 10">2.7.1.148</ecNumber>
    </recommendedName>
    <alternativeName>
        <fullName evidence="9 10">4-(cytidine-5'-diphospho)-2-C-methyl-D-erythritol kinase</fullName>
    </alternativeName>
</protein>
<evidence type="ECO:0000256" key="8">
    <source>
        <dbReference type="ARBA" id="ARBA00023229"/>
    </source>
</evidence>
<dbReference type="EMBL" id="QJTE01000002">
    <property type="protein sequence ID" value="PYE84651.1"/>
    <property type="molecule type" value="Genomic_DNA"/>
</dbReference>
<evidence type="ECO:0000259" key="12">
    <source>
        <dbReference type="Pfam" id="PF08544"/>
    </source>
</evidence>
<feature type="active site" evidence="10">
    <location>
        <position position="137"/>
    </location>
</feature>
<sequence length="291" mass="30003">MTKDTGAAPAKVNFTLHVTGRRAGGYHTLDSLVGFAGFGDHVSAVAATEVTLEIGGPFAAGLPTDSGNIVVKAAQMLREARGVTLGARIKLTKALPHAAGLGSGSADAAAVLRVLAKLWGVAPFAPGDPEVAELGADVPVCLQAPHAARMSGIGEVLSPVPRLPQMGLILVNPKIEVPTAKVFAALESHANPAMDEMPEGLDLDGFCAWLAAQRNDLQPAAEAIEPEIARVLQRLRRIPQVKTAFMSGSGATCVGITRDVAQARVAARGLQIAEMGWWVAPAPLLTGTALA</sequence>
<dbReference type="InterPro" id="IPR014721">
    <property type="entry name" value="Ribsml_uS5_D2-typ_fold_subgr"/>
</dbReference>
<comment type="catalytic activity">
    <reaction evidence="10">
        <text>4-CDP-2-C-methyl-D-erythritol + ATP = 4-CDP-2-C-methyl-D-erythritol 2-phosphate + ADP + H(+)</text>
        <dbReference type="Rhea" id="RHEA:18437"/>
        <dbReference type="ChEBI" id="CHEBI:15378"/>
        <dbReference type="ChEBI" id="CHEBI:30616"/>
        <dbReference type="ChEBI" id="CHEBI:57823"/>
        <dbReference type="ChEBI" id="CHEBI:57919"/>
        <dbReference type="ChEBI" id="CHEBI:456216"/>
        <dbReference type="EC" id="2.7.1.148"/>
    </reaction>
</comment>
<dbReference type="PIRSF" id="PIRSF010376">
    <property type="entry name" value="IspE"/>
    <property type="match status" value="1"/>
</dbReference>
<name>A0A318SRT4_9RHOB</name>
<evidence type="ECO:0000256" key="5">
    <source>
        <dbReference type="ARBA" id="ARBA00022741"/>
    </source>
</evidence>
<dbReference type="Pfam" id="PF08544">
    <property type="entry name" value="GHMP_kinases_C"/>
    <property type="match status" value="1"/>
</dbReference>
<dbReference type="Gene3D" id="3.30.230.10">
    <property type="match status" value="1"/>
</dbReference>
<evidence type="ECO:0000259" key="11">
    <source>
        <dbReference type="Pfam" id="PF00288"/>
    </source>
</evidence>
<keyword evidence="4 10" id="KW-0808">Transferase</keyword>
<dbReference type="OrthoDB" id="9809438at2"/>
<evidence type="ECO:0000256" key="10">
    <source>
        <dbReference type="HAMAP-Rule" id="MF_00061"/>
    </source>
</evidence>
<dbReference type="PANTHER" id="PTHR43527">
    <property type="entry name" value="4-DIPHOSPHOCYTIDYL-2-C-METHYL-D-ERYTHRITOL KINASE, CHLOROPLASTIC"/>
    <property type="match status" value="1"/>
</dbReference>
<evidence type="ECO:0000256" key="2">
    <source>
        <dbReference type="ARBA" id="ARBA00012052"/>
    </source>
</evidence>
<dbReference type="NCBIfam" id="TIGR00154">
    <property type="entry name" value="ispE"/>
    <property type="match status" value="1"/>
</dbReference>
<keyword evidence="6 10" id="KW-0418">Kinase</keyword>
<comment type="pathway">
    <text evidence="10">Isoprenoid biosynthesis; isopentenyl diphosphate biosynthesis via DXP pathway; isopentenyl diphosphate from 1-deoxy-D-xylulose 5-phosphate: step 3/6.</text>
</comment>
<evidence type="ECO:0000256" key="6">
    <source>
        <dbReference type="ARBA" id="ARBA00022777"/>
    </source>
</evidence>
<dbReference type="SUPFAM" id="SSF54211">
    <property type="entry name" value="Ribosomal protein S5 domain 2-like"/>
    <property type="match status" value="1"/>
</dbReference>
<feature type="domain" description="GHMP kinase N-terminal" evidence="11">
    <location>
        <begin position="68"/>
        <end position="137"/>
    </location>
</feature>
<evidence type="ECO:0000256" key="9">
    <source>
        <dbReference type="ARBA" id="ARBA00032554"/>
    </source>
</evidence>
<dbReference type="EC" id="2.7.1.148" evidence="2 10"/>
<dbReference type="RefSeq" id="WP_110813725.1">
    <property type="nucleotide sequence ID" value="NZ_QJTE01000002.1"/>
</dbReference>
<evidence type="ECO:0000256" key="7">
    <source>
        <dbReference type="ARBA" id="ARBA00022840"/>
    </source>
</evidence>